<name>A0ABX2ETB2_9BURK</name>
<dbReference type="Proteomes" id="UP000737171">
    <property type="component" value="Unassembled WGS sequence"/>
</dbReference>
<feature type="domain" description="DUF3616" evidence="1">
    <location>
        <begin position="97"/>
        <end position="228"/>
    </location>
</feature>
<reference evidence="2 3" key="1">
    <citation type="submission" date="2020-05" db="EMBL/GenBank/DDBJ databases">
        <title>Aquincola sp. isolate from soil.</title>
        <authorList>
            <person name="Han J."/>
            <person name="Kim D.-U."/>
        </authorList>
    </citation>
    <scope>NUCLEOTIDE SEQUENCE [LARGE SCALE GENOMIC DNA]</scope>
    <source>
        <strain evidence="2 3">S2</strain>
    </source>
</reference>
<accession>A0ABX2ETB2</accession>
<organism evidence="2 3">
    <name type="scientific">Pseudaquabacterium terrae</name>
    <dbReference type="NCBI Taxonomy" id="2732868"/>
    <lineage>
        <taxon>Bacteria</taxon>
        <taxon>Pseudomonadati</taxon>
        <taxon>Pseudomonadota</taxon>
        <taxon>Betaproteobacteria</taxon>
        <taxon>Burkholderiales</taxon>
        <taxon>Sphaerotilaceae</taxon>
        <taxon>Pseudaquabacterium</taxon>
    </lineage>
</organism>
<keyword evidence="3" id="KW-1185">Reference proteome</keyword>
<proteinExistence type="predicted"/>
<dbReference type="Pfam" id="PF12275">
    <property type="entry name" value="DUF3616"/>
    <property type="match status" value="1"/>
</dbReference>
<comment type="caution">
    <text evidence="2">The sequence shown here is derived from an EMBL/GenBank/DDBJ whole genome shotgun (WGS) entry which is preliminary data.</text>
</comment>
<evidence type="ECO:0000313" key="3">
    <source>
        <dbReference type="Proteomes" id="UP000737171"/>
    </source>
</evidence>
<protein>
    <submittedName>
        <fullName evidence="2">DUF3616 domain-containing protein</fullName>
    </submittedName>
</protein>
<dbReference type="EMBL" id="JABRWJ010000013">
    <property type="protein sequence ID" value="NRF71740.1"/>
    <property type="molecule type" value="Genomic_DNA"/>
</dbReference>
<sequence length="279" mass="30315">MDADHFAVADDEHNTLRIYRRGTPSPVDSLVLDAFLGTERESDLEGAATIGNVTYWIASNGSDKTGKRRVERHRLFATEILPGMPPVLRPFGKDYRNLIDDLTKAPTLQSYRIDAAARLAPDAPGGLNIEGLAATAEGHLLVGFRNPVPGGKALLVPIENPGELLRGKSAKIGNPVELTLDGRGIRSIDWVGLYYLIVAGAPSDRDSFALYRWSGKSDHVPAQIAVNFQSLRPEALSVIPGTRRVQILSDDGTIDVGGVPCKKLQQAKRSFRSLTIELE</sequence>
<evidence type="ECO:0000259" key="1">
    <source>
        <dbReference type="Pfam" id="PF12275"/>
    </source>
</evidence>
<dbReference type="RefSeq" id="WP_173133526.1">
    <property type="nucleotide sequence ID" value="NZ_JABRWJ010000013.1"/>
</dbReference>
<gene>
    <name evidence="2" type="ORF">HLB44_32625</name>
</gene>
<dbReference type="InterPro" id="IPR022060">
    <property type="entry name" value="DUF3616"/>
</dbReference>
<evidence type="ECO:0000313" key="2">
    <source>
        <dbReference type="EMBL" id="NRF71740.1"/>
    </source>
</evidence>